<feature type="coiled-coil region" evidence="3">
    <location>
        <begin position="47"/>
        <end position="74"/>
    </location>
</feature>
<comment type="subcellular location">
    <subcellularLocation>
        <location evidence="1">Cytoplasm</location>
    </subcellularLocation>
</comment>
<evidence type="ECO:0000256" key="1">
    <source>
        <dbReference type="ARBA" id="ARBA00004496"/>
    </source>
</evidence>
<protein>
    <recommendedName>
        <fullName evidence="4">FHA domain-containing protein</fullName>
    </recommendedName>
</protein>
<sequence length="430" mass="48813">MPKNYFSSKGGTLATRLDQAWADYKNNSLSKKDRLNALDFMIYVFDIKKFSNEKNELNKLLTNLMEEREKKKQNDPDYIPMLTRGTYQFESNRVLEATTRSKVSSQADIQKAFDASELLDVNQKSKNIDRTHGTTYLTPEQRAEYRIEIHNGLLHKEGTLFDSSKLSAHGKPGFVAFTLNANGELSAFEHLFVRRDKQGRKLAHSSMNAGAPVLGAGEMEIRNGKLISINTHSGHYQPSLYSISRFLEYLSDRGVDISETKVYLRRAPSKESGLPSKTVSLYGQPFREVSATDIVHSVKAIMTSNLNSLYEYFNSTKTKLLRDVFKNELTQAKSEIAQELHDELVYTMDTMKDSSSLTATKVALECLDSIITRYSEKLEQLKGTTGRLDSKFAEMKAQIKATREKLGVGDDVKKDENKEKERAECFKHTF</sequence>
<accession>A0A377GKB1</accession>
<evidence type="ECO:0000313" key="8">
    <source>
        <dbReference type="Proteomes" id="UP000254374"/>
    </source>
</evidence>
<keyword evidence="2" id="KW-0963">Cytoplasm</keyword>
<keyword evidence="7" id="KW-1185">Reference proteome</keyword>
<reference evidence="5 7" key="1">
    <citation type="submission" date="2017-01" db="EMBL/GenBank/DDBJ databases">
        <authorList>
            <person name="Varghese N."/>
            <person name="Submissions S."/>
        </authorList>
    </citation>
    <scope>NUCLEOTIDE SEQUENCE [LARGE SCALE GENOMIC DNA]</scope>
    <source>
        <strain evidence="5 7">ATCC 33342</strain>
    </source>
</reference>
<evidence type="ECO:0000259" key="4">
    <source>
        <dbReference type="PROSITE" id="PS50006"/>
    </source>
</evidence>
<evidence type="ECO:0000256" key="3">
    <source>
        <dbReference type="SAM" id="Coils"/>
    </source>
</evidence>
<dbReference type="AlphaFoldDB" id="A0A377GKB1"/>
<reference evidence="6 8" key="2">
    <citation type="submission" date="2018-06" db="EMBL/GenBank/DDBJ databases">
        <authorList>
            <consortium name="Pathogen Informatics"/>
            <person name="Doyle S."/>
        </authorList>
    </citation>
    <scope>NUCLEOTIDE SEQUENCE [LARGE SCALE GENOMIC DNA]</scope>
    <source>
        <strain evidence="6 8">NCTC11401</strain>
    </source>
</reference>
<evidence type="ECO:0000256" key="2">
    <source>
        <dbReference type="ARBA" id="ARBA00022490"/>
    </source>
</evidence>
<name>A0A377GKB1_9GAMM</name>
<evidence type="ECO:0000313" key="7">
    <source>
        <dbReference type="Proteomes" id="UP000186808"/>
    </source>
</evidence>
<dbReference type="Proteomes" id="UP000254374">
    <property type="component" value="Unassembled WGS sequence"/>
</dbReference>
<dbReference type="InterPro" id="IPR044159">
    <property type="entry name" value="IQM"/>
</dbReference>
<dbReference type="OrthoDB" id="5654135at2"/>
<evidence type="ECO:0000313" key="6">
    <source>
        <dbReference type="EMBL" id="STO25188.1"/>
    </source>
</evidence>
<proteinExistence type="predicted"/>
<feature type="domain" description="FHA" evidence="4">
    <location>
        <begin position="107"/>
        <end position="166"/>
    </location>
</feature>
<dbReference type="PROSITE" id="PS50006">
    <property type="entry name" value="FHA_DOMAIN"/>
    <property type="match status" value="1"/>
</dbReference>
<dbReference type="EMBL" id="UGGV01000001">
    <property type="protein sequence ID" value="STO25188.1"/>
    <property type="molecule type" value="Genomic_DNA"/>
</dbReference>
<organism evidence="6 8">
    <name type="scientific">Fluoribacter gormanii</name>
    <dbReference type="NCBI Taxonomy" id="464"/>
    <lineage>
        <taxon>Bacteria</taxon>
        <taxon>Pseudomonadati</taxon>
        <taxon>Pseudomonadota</taxon>
        <taxon>Gammaproteobacteria</taxon>
        <taxon>Legionellales</taxon>
        <taxon>Legionellaceae</taxon>
        <taxon>Fluoribacter</taxon>
    </lineage>
</organism>
<dbReference type="InterPro" id="IPR000253">
    <property type="entry name" value="FHA_dom"/>
</dbReference>
<keyword evidence="3" id="KW-0175">Coiled coil</keyword>
<dbReference type="RefSeq" id="WP_058468280.1">
    <property type="nucleotide sequence ID" value="NZ_CAAAIX010000012.1"/>
</dbReference>
<dbReference type="GO" id="GO:0005737">
    <property type="term" value="C:cytoplasm"/>
    <property type="evidence" value="ECO:0007669"/>
    <property type="project" value="UniProtKB-SubCell"/>
</dbReference>
<dbReference type="PANTHER" id="PTHR31250:SF27">
    <property type="entry name" value="IQ DOMAIN-CONTAINING PROTEIN IQM5"/>
    <property type="match status" value="1"/>
</dbReference>
<dbReference type="STRING" id="464.Lgor_1796"/>
<evidence type="ECO:0000313" key="5">
    <source>
        <dbReference type="EMBL" id="SIR45241.1"/>
    </source>
</evidence>
<dbReference type="Proteomes" id="UP000186808">
    <property type="component" value="Unassembled WGS sequence"/>
</dbReference>
<dbReference type="EMBL" id="FTNL01000012">
    <property type="protein sequence ID" value="SIR45241.1"/>
    <property type="molecule type" value="Genomic_DNA"/>
</dbReference>
<gene>
    <name evidence="6" type="ORF">NCTC11401_02018</name>
    <name evidence="5" type="ORF">SAMN05421777_11284</name>
</gene>
<dbReference type="PANTHER" id="PTHR31250">
    <property type="entry name" value="IQ DOMAIN-CONTAINING PROTEIN IQM3"/>
    <property type="match status" value="1"/>
</dbReference>